<reference evidence="6 7" key="1">
    <citation type="submission" date="2017-02" db="EMBL/GenBank/DDBJ databases">
        <title>Vagococcus cremeus sp. nov., isolated from the small intestine of a marten, Martes flavigula.</title>
        <authorList>
            <person name="Tak E.J."/>
            <person name="Bae J.-W."/>
        </authorList>
    </citation>
    <scope>NUCLEOTIDE SEQUENCE [LARGE SCALE GENOMIC DNA]</scope>
    <source>
        <strain evidence="6 7">D7T301</strain>
    </source>
</reference>
<dbReference type="Pfam" id="PF01522">
    <property type="entry name" value="Polysacc_deac_1"/>
    <property type="match status" value="1"/>
</dbReference>
<comment type="subcellular location">
    <subcellularLocation>
        <location evidence="1">Secreted</location>
    </subcellularLocation>
</comment>
<keyword evidence="7" id="KW-1185">Reference proteome</keyword>
<comment type="caution">
    <text evidence="6">The sequence shown here is derived from an EMBL/GenBank/DDBJ whole genome shotgun (WGS) entry which is preliminary data.</text>
</comment>
<evidence type="ECO:0000256" key="2">
    <source>
        <dbReference type="ARBA" id="ARBA00022729"/>
    </source>
</evidence>
<dbReference type="GO" id="GO:0005576">
    <property type="term" value="C:extracellular region"/>
    <property type="evidence" value="ECO:0007669"/>
    <property type="project" value="UniProtKB-SubCell"/>
</dbReference>
<keyword evidence="4" id="KW-1133">Transmembrane helix</keyword>
<organism evidence="6 7">
    <name type="scientific">Vagococcus martis</name>
    <dbReference type="NCBI Taxonomy" id="1768210"/>
    <lineage>
        <taxon>Bacteria</taxon>
        <taxon>Bacillati</taxon>
        <taxon>Bacillota</taxon>
        <taxon>Bacilli</taxon>
        <taxon>Lactobacillales</taxon>
        <taxon>Enterococcaceae</taxon>
        <taxon>Vagococcus</taxon>
    </lineage>
</organism>
<dbReference type="RefSeq" id="WP_079345347.1">
    <property type="nucleotide sequence ID" value="NZ_MVAB01000001.1"/>
</dbReference>
<dbReference type="SUPFAM" id="SSF88713">
    <property type="entry name" value="Glycoside hydrolase/deacetylase"/>
    <property type="match status" value="1"/>
</dbReference>
<evidence type="ECO:0000313" key="7">
    <source>
        <dbReference type="Proteomes" id="UP000189970"/>
    </source>
</evidence>
<keyword evidence="4" id="KW-0472">Membrane</keyword>
<evidence type="ECO:0000259" key="5">
    <source>
        <dbReference type="PROSITE" id="PS51677"/>
    </source>
</evidence>
<protein>
    <recommendedName>
        <fullName evidence="5">NodB homology domain-containing protein</fullName>
    </recommendedName>
</protein>
<proteinExistence type="predicted"/>
<dbReference type="Proteomes" id="UP000189970">
    <property type="component" value="Unassembled WGS sequence"/>
</dbReference>
<feature type="domain" description="NodB homology" evidence="5">
    <location>
        <begin position="135"/>
        <end position="301"/>
    </location>
</feature>
<name>A0A1V4DFL9_9ENTE</name>
<dbReference type="InterPro" id="IPR002509">
    <property type="entry name" value="NODB_dom"/>
</dbReference>
<dbReference type="AlphaFoldDB" id="A0A1V4DFL9"/>
<dbReference type="CDD" id="cd10918">
    <property type="entry name" value="CE4_NodB_like_5s_6s"/>
    <property type="match status" value="1"/>
</dbReference>
<keyword evidence="4" id="KW-0812">Transmembrane</keyword>
<keyword evidence="2" id="KW-0732">Signal</keyword>
<dbReference type="PANTHER" id="PTHR34216:SF3">
    <property type="entry name" value="POLY-BETA-1,6-N-ACETYL-D-GLUCOSAMINE N-DEACETYLASE"/>
    <property type="match status" value="1"/>
</dbReference>
<dbReference type="InterPro" id="IPR011330">
    <property type="entry name" value="Glyco_hydro/deAcase_b/a-brl"/>
</dbReference>
<evidence type="ECO:0000313" key="6">
    <source>
        <dbReference type="EMBL" id="OPF87116.1"/>
    </source>
</evidence>
<sequence>MKKKALWTIIILLLIEMILVGVYFTKNTSQNQKIKTEESSSLAKSSSREIKETTTTSQVKPGEIDTTDWLTSDTDISFPILMYHSLTVSNDGNTLKLPPEEFKEQMEWLKENDYYTLTPEEAYIVLTENKKPKEKIVWITLDDGYLNNYTDGFPILKQLKLNATINYITSKQDNQYYFHQADMEKMKQSGLISIESHTVSHLDLNTLSDEQIHTELLDSKKWLDDTLKQQTSVICYPAGRYDDRVEKEAELTGYKLGLTTEPGYASKNDGLFALKRIRVSPGFDKESFGNYLTSSNQYANN</sequence>
<accession>A0A1V4DFL9</accession>
<dbReference type="GO" id="GO:0016810">
    <property type="term" value="F:hydrolase activity, acting on carbon-nitrogen (but not peptide) bonds"/>
    <property type="evidence" value="ECO:0007669"/>
    <property type="project" value="InterPro"/>
</dbReference>
<evidence type="ECO:0000256" key="4">
    <source>
        <dbReference type="SAM" id="Phobius"/>
    </source>
</evidence>
<evidence type="ECO:0000256" key="1">
    <source>
        <dbReference type="ARBA" id="ARBA00004613"/>
    </source>
</evidence>
<feature type="transmembrane region" description="Helical" evidence="4">
    <location>
        <begin position="6"/>
        <end position="25"/>
    </location>
</feature>
<dbReference type="PROSITE" id="PS51677">
    <property type="entry name" value="NODB"/>
    <property type="match status" value="1"/>
</dbReference>
<dbReference type="EMBL" id="MVAB01000001">
    <property type="protein sequence ID" value="OPF87116.1"/>
    <property type="molecule type" value="Genomic_DNA"/>
</dbReference>
<dbReference type="PANTHER" id="PTHR34216">
    <property type="match status" value="1"/>
</dbReference>
<feature type="region of interest" description="Disordered" evidence="3">
    <location>
        <begin position="34"/>
        <end position="59"/>
    </location>
</feature>
<dbReference type="GO" id="GO:0005975">
    <property type="term" value="P:carbohydrate metabolic process"/>
    <property type="evidence" value="ECO:0007669"/>
    <property type="project" value="InterPro"/>
</dbReference>
<dbReference type="InterPro" id="IPR051398">
    <property type="entry name" value="Polysacch_Deacetylase"/>
</dbReference>
<dbReference type="Gene3D" id="3.20.20.370">
    <property type="entry name" value="Glycoside hydrolase/deacetylase"/>
    <property type="match status" value="1"/>
</dbReference>
<gene>
    <name evidence="6" type="ORF">BW731_02290</name>
</gene>
<evidence type="ECO:0000256" key="3">
    <source>
        <dbReference type="SAM" id="MobiDB-lite"/>
    </source>
</evidence>